<dbReference type="AlphaFoldDB" id="A0A2W4QYT7"/>
<accession>A0A2W4QYT7</accession>
<keyword evidence="2 8" id="KW-0808">Transferase</keyword>
<dbReference type="EMBL" id="QJPH01000359">
    <property type="protein sequence ID" value="PZN76443.1"/>
    <property type="molecule type" value="Genomic_DNA"/>
</dbReference>
<dbReference type="PIRSF" id="PIRSF000722">
    <property type="entry name" value="Acetate_prop_kin"/>
    <property type="match status" value="1"/>
</dbReference>
<dbReference type="Pfam" id="PF00871">
    <property type="entry name" value="Acetate_kinase"/>
    <property type="match status" value="1"/>
</dbReference>
<comment type="similarity">
    <text evidence="8 9">Belongs to the acetokinase family.</text>
</comment>
<evidence type="ECO:0000256" key="4">
    <source>
        <dbReference type="ARBA" id="ARBA00022741"/>
    </source>
</evidence>
<keyword evidence="5 8" id="KW-0418">Kinase</keyword>
<evidence type="ECO:0000256" key="5">
    <source>
        <dbReference type="ARBA" id="ARBA00022777"/>
    </source>
</evidence>
<comment type="function">
    <text evidence="8">Catalyzes the formation of acetyl phosphate from acetate and ATP. Can also catalyze the reverse reaction.</text>
</comment>
<dbReference type="InterPro" id="IPR004372">
    <property type="entry name" value="Ac/propionate_kinase"/>
</dbReference>
<dbReference type="PANTHER" id="PTHR21060">
    <property type="entry name" value="ACETATE KINASE"/>
    <property type="match status" value="1"/>
</dbReference>
<feature type="binding site" evidence="8">
    <location>
        <begin position="331"/>
        <end position="335"/>
    </location>
    <ligand>
        <name>ATP</name>
        <dbReference type="ChEBI" id="CHEBI:30616"/>
    </ligand>
</feature>
<feature type="active site" description="Proton donor/acceptor" evidence="8">
    <location>
        <position position="153"/>
    </location>
</feature>
<feature type="binding site" evidence="8">
    <location>
        <position position="382"/>
    </location>
    <ligand>
        <name>Mg(2+)</name>
        <dbReference type="ChEBI" id="CHEBI:18420"/>
    </ligand>
</feature>
<keyword evidence="6 8" id="KW-0067">ATP-binding</keyword>
<keyword evidence="3 8" id="KW-0479">Metal-binding</keyword>
<feature type="site" description="Transition state stabilizer" evidence="8">
    <location>
        <position position="184"/>
    </location>
</feature>
<keyword evidence="1 8" id="KW-0963">Cytoplasm</keyword>
<protein>
    <recommendedName>
        <fullName evidence="8">Acetate kinase</fullName>
        <ecNumber evidence="8">2.7.2.1</ecNumber>
    </recommendedName>
    <alternativeName>
        <fullName evidence="8">Acetokinase</fullName>
    </alternativeName>
</protein>
<dbReference type="PANTHER" id="PTHR21060:SF21">
    <property type="entry name" value="ACETATE KINASE"/>
    <property type="match status" value="1"/>
</dbReference>
<comment type="caution">
    <text evidence="10">The sequence shown here is derived from an EMBL/GenBank/DDBJ whole genome shotgun (WGS) entry which is preliminary data.</text>
</comment>
<comment type="subcellular location">
    <subcellularLocation>
        <location evidence="8">Cytoplasm</location>
    </subcellularLocation>
</comment>
<evidence type="ECO:0000256" key="7">
    <source>
        <dbReference type="ARBA" id="ARBA00022842"/>
    </source>
</evidence>
<dbReference type="InterPro" id="IPR000890">
    <property type="entry name" value="Aliphatic_acid_kin_short-chain"/>
</dbReference>
<feature type="binding site" evidence="8">
    <location>
        <position position="22"/>
    </location>
    <ligand>
        <name>ATP</name>
        <dbReference type="ChEBI" id="CHEBI:30616"/>
    </ligand>
</feature>
<evidence type="ECO:0000256" key="3">
    <source>
        <dbReference type="ARBA" id="ARBA00022723"/>
    </source>
</evidence>
<evidence type="ECO:0000256" key="8">
    <source>
        <dbReference type="HAMAP-Rule" id="MF_00020"/>
    </source>
</evidence>
<dbReference type="GO" id="GO:0000287">
    <property type="term" value="F:magnesium ion binding"/>
    <property type="evidence" value="ECO:0007669"/>
    <property type="project" value="UniProtKB-UniRule"/>
</dbReference>
<comment type="subunit">
    <text evidence="8">Homodimer.</text>
</comment>
<dbReference type="GO" id="GO:0006085">
    <property type="term" value="P:acetyl-CoA biosynthetic process"/>
    <property type="evidence" value="ECO:0007669"/>
    <property type="project" value="UniProtKB-UniRule"/>
</dbReference>
<name>A0A2W4QYT7_9GAMM</name>
<dbReference type="GO" id="GO:0005829">
    <property type="term" value="C:cytosol"/>
    <property type="evidence" value="ECO:0007669"/>
    <property type="project" value="TreeGrafter"/>
</dbReference>
<dbReference type="InterPro" id="IPR043129">
    <property type="entry name" value="ATPase_NBD"/>
</dbReference>
<dbReference type="HAMAP" id="MF_00020">
    <property type="entry name" value="Acetate_kinase"/>
    <property type="match status" value="1"/>
</dbReference>
<dbReference type="EC" id="2.7.2.1" evidence="8"/>
<evidence type="ECO:0000313" key="10">
    <source>
        <dbReference type="EMBL" id="PZN76443.1"/>
    </source>
</evidence>
<dbReference type="GO" id="GO:0008776">
    <property type="term" value="F:acetate kinase activity"/>
    <property type="evidence" value="ECO:0007669"/>
    <property type="project" value="UniProtKB-UniRule"/>
</dbReference>
<evidence type="ECO:0000256" key="9">
    <source>
        <dbReference type="RuleBase" id="RU003835"/>
    </source>
</evidence>
<dbReference type="Gene3D" id="3.30.420.40">
    <property type="match status" value="2"/>
</dbReference>
<dbReference type="GO" id="GO:0006083">
    <property type="term" value="P:acetate metabolic process"/>
    <property type="evidence" value="ECO:0007669"/>
    <property type="project" value="TreeGrafter"/>
</dbReference>
<proteinExistence type="inferred from homology"/>
<feature type="binding site" evidence="8">
    <location>
        <begin position="211"/>
        <end position="215"/>
    </location>
    <ligand>
        <name>ATP</name>
        <dbReference type="ChEBI" id="CHEBI:30616"/>
    </ligand>
</feature>
<dbReference type="GO" id="GO:0005524">
    <property type="term" value="F:ATP binding"/>
    <property type="evidence" value="ECO:0007669"/>
    <property type="project" value="UniProtKB-KW"/>
</dbReference>
<evidence type="ECO:0000256" key="2">
    <source>
        <dbReference type="ARBA" id="ARBA00022679"/>
    </source>
</evidence>
<comment type="catalytic activity">
    <reaction evidence="8">
        <text>acetate + ATP = acetyl phosphate + ADP</text>
        <dbReference type="Rhea" id="RHEA:11352"/>
        <dbReference type="ChEBI" id="CHEBI:22191"/>
        <dbReference type="ChEBI" id="CHEBI:30089"/>
        <dbReference type="ChEBI" id="CHEBI:30616"/>
        <dbReference type="ChEBI" id="CHEBI:456216"/>
        <dbReference type="EC" id="2.7.2.1"/>
    </reaction>
</comment>
<dbReference type="PRINTS" id="PR00471">
    <property type="entry name" value="ACETATEKNASE"/>
</dbReference>
<comment type="cofactor">
    <cofactor evidence="8">
        <name>Mg(2+)</name>
        <dbReference type="ChEBI" id="CHEBI:18420"/>
    </cofactor>
    <cofactor evidence="8">
        <name>Mn(2+)</name>
        <dbReference type="ChEBI" id="CHEBI:29035"/>
    </cofactor>
    <text evidence="8">Mg(2+). Can also accept Mn(2+).</text>
</comment>
<dbReference type="Proteomes" id="UP000249396">
    <property type="component" value="Unassembled WGS sequence"/>
</dbReference>
<dbReference type="SUPFAM" id="SSF53067">
    <property type="entry name" value="Actin-like ATPase domain"/>
    <property type="match status" value="2"/>
</dbReference>
<feature type="site" description="Transition state stabilizer" evidence="8">
    <location>
        <position position="244"/>
    </location>
</feature>
<evidence type="ECO:0000313" key="11">
    <source>
        <dbReference type="Proteomes" id="UP000249396"/>
    </source>
</evidence>
<gene>
    <name evidence="8" type="primary">ackA</name>
    <name evidence="10" type="ORF">DM484_16545</name>
</gene>
<keyword evidence="7 8" id="KW-0460">Magnesium</keyword>
<evidence type="ECO:0000256" key="6">
    <source>
        <dbReference type="ARBA" id="ARBA00022840"/>
    </source>
</evidence>
<reference evidence="10 11" key="1">
    <citation type="journal article" date="2018" name="Aquat. Microb. Ecol.">
        <title>Gammaproteobacterial methanotrophs dominate.</title>
        <authorList>
            <person name="Rissanen A.J."/>
            <person name="Saarenheimo J."/>
            <person name="Tiirola M."/>
            <person name="Peura S."/>
            <person name="Aalto S.L."/>
            <person name="Karvinen A."/>
            <person name="Nykanen H."/>
        </authorList>
    </citation>
    <scope>NUCLEOTIDE SEQUENCE [LARGE SCALE GENOMIC DNA]</scope>
    <source>
        <strain evidence="10">AMbin10</strain>
    </source>
</reference>
<dbReference type="NCBIfam" id="TIGR00016">
    <property type="entry name" value="ackA"/>
    <property type="match status" value="1"/>
</dbReference>
<evidence type="ECO:0000256" key="1">
    <source>
        <dbReference type="ARBA" id="ARBA00022490"/>
    </source>
</evidence>
<feature type="binding site" evidence="8">
    <location>
        <position position="15"/>
    </location>
    <ligand>
        <name>Mg(2+)</name>
        <dbReference type="ChEBI" id="CHEBI:18420"/>
    </ligand>
</feature>
<sequence length="397" mass="42703">MFDTFVGKNLIAIVNAGSATLKFSLLDTVETPLRALVERLGESDGEEPRAVIKDALGNTVFDGPIPSRNHGEALAWLFDWIAQECPKLRPVAVGHRVVHGGDSLQKPILVTPEVIGQIESLISLAPLHQPHNLSPIQFIARKFPKLPQVACFDTAFHANQSKIERMFALPRSWSEKGIKRYGFHGLSYEYIALHLPEIDEQAATGRTIVCHLGNGASLCGLHAGRSVATTMAFTALEGLPMGTRSGSIDPGVLLHLLDQEKMTVGELSNLLYKQSGLLGISGISSDMRDLLSDPSAEAAEAVEYFCYRIARAIGSLAAALGGLDALVFTGGIGEHAASVRARICELSQWLGIAIDSVANAENRIVLHTADSPIKVLVIPTNEERMIAKHVGQVLGMT</sequence>
<comment type="pathway">
    <text evidence="8">Metabolic intermediate biosynthesis; acetyl-CoA biosynthesis; acetyl-CoA from acetate: step 1/2.</text>
</comment>
<keyword evidence="4 8" id="KW-0547">Nucleotide-binding</keyword>
<feature type="binding site" evidence="8">
    <location>
        <begin position="286"/>
        <end position="288"/>
    </location>
    <ligand>
        <name>ATP</name>
        <dbReference type="ChEBI" id="CHEBI:30616"/>
    </ligand>
</feature>
<feature type="binding site" evidence="8">
    <location>
        <position position="96"/>
    </location>
    <ligand>
        <name>substrate</name>
    </ligand>
</feature>
<dbReference type="UniPathway" id="UPA00340">
    <property type="reaction ID" value="UER00458"/>
</dbReference>
<organism evidence="10 11">
    <name type="scientific">Candidatus Methylumidiphilus alinenensis</name>
    <dbReference type="NCBI Taxonomy" id="2202197"/>
    <lineage>
        <taxon>Bacteria</taxon>
        <taxon>Pseudomonadati</taxon>
        <taxon>Pseudomonadota</taxon>
        <taxon>Gammaproteobacteria</taxon>
        <taxon>Methylococcales</taxon>
        <taxon>Candidatus Methylumidiphilus</taxon>
    </lineage>
</organism>